<sequence length="327" mass="35608">MTTSKITAEDVAAGVAELVPDAAPVEVVRPLRQGRSHASWVLESSRGWLVGKVLLGPAGTAGLERLAEHRRLWQHGIAVPPVLAFTESCASVADRPLTVFEYVPGVDAEEALPALEPAVVLEVMRATGTALAALHQVPVEGFDDAASGLGTISATWNTVVTSRVEALRDAYRFVDDIPAALVKTGLDLLDSLAEEVSPVARPAVAHLDVYLPNILLDDEGRFRVLLDLEHVRWVDPAMDFVKPAMWMFPDQQSWAEAFADGYRAAGPWPACWSERMAVATGLELLTGVKYWTQVADHAMREDYLRRLRAWVRSDGADHVWSAISSAT</sequence>
<comment type="caution">
    <text evidence="2">The sequence shown here is derived from an EMBL/GenBank/DDBJ whole genome shotgun (WGS) entry which is preliminary data.</text>
</comment>
<keyword evidence="2" id="KW-0418">Kinase</keyword>
<feature type="domain" description="Aminoglycoside phosphotransferase" evidence="1">
    <location>
        <begin position="28"/>
        <end position="265"/>
    </location>
</feature>
<name>A0A839XXP0_9PSEU</name>
<dbReference type="PANTHER" id="PTHR21310">
    <property type="entry name" value="AMINOGLYCOSIDE PHOSPHOTRANSFERASE-RELATED-RELATED"/>
    <property type="match status" value="1"/>
</dbReference>
<dbReference type="SUPFAM" id="SSF56112">
    <property type="entry name" value="Protein kinase-like (PK-like)"/>
    <property type="match status" value="1"/>
</dbReference>
<dbReference type="InterPro" id="IPR051678">
    <property type="entry name" value="AGP_Transferase"/>
</dbReference>
<gene>
    <name evidence="2" type="ORF">FB384_004176</name>
</gene>
<reference evidence="2 3" key="1">
    <citation type="submission" date="2020-08" db="EMBL/GenBank/DDBJ databases">
        <title>Sequencing the genomes of 1000 actinobacteria strains.</title>
        <authorList>
            <person name="Klenk H.-P."/>
        </authorList>
    </citation>
    <scope>NUCLEOTIDE SEQUENCE [LARGE SCALE GENOMIC DNA]</scope>
    <source>
        <strain evidence="2 3">DSM 45267</strain>
    </source>
</reference>
<accession>A0A839XXP0</accession>
<dbReference type="GO" id="GO:0016301">
    <property type="term" value="F:kinase activity"/>
    <property type="evidence" value="ECO:0007669"/>
    <property type="project" value="UniProtKB-KW"/>
</dbReference>
<evidence type="ECO:0000259" key="1">
    <source>
        <dbReference type="Pfam" id="PF01636"/>
    </source>
</evidence>
<dbReference type="Pfam" id="PF01636">
    <property type="entry name" value="APH"/>
    <property type="match status" value="1"/>
</dbReference>
<evidence type="ECO:0000313" key="2">
    <source>
        <dbReference type="EMBL" id="MBB3665223.1"/>
    </source>
</evidence>
<dbReference type="AlphaFoldDB" id="A0A839XXP0"/>
<dbReference type="EMBL" id="JACIBS010000003">
    <property type="protein sequence ID" value="MBB3665223.1"/>
    <property type="molecule type" value="Genomic_DNA"/>
</dbReference>
<keyword evidence="2" id="KW-0808">Transferase</keyword>
<evidence type="ECO:0000313" key="3">
    <source>
        <dbReference type="Proteomes" id="UP000564573"/>
    </source>
</evidence>
<dbReference type="InterPro" id="IPR002575">
    <property type="entry name" value="Aminoglycoside_PTrfase"/>
</dbReference>
<dbReference type="Proteomes" id="UP000564573">
    <property type="component" value="Unassembled WGS sequence"/>
</dbReference>
<proteinExistence type="predicted"/>
<protein>
    <submittedName>
        <fullName evidence="2">Aminoglycoside phosphotransferase (APT) family kinase protein</fullName>
    </submittedName>
</protein>
<keyword evidence="3" id="KW-1185">Reference proteome</keyword>
<dbReference type="Gene3D" id="3.90.1200.10">
    <property type="match status" value="1"/>
</dbReference>
<organism evidence="2 3">
    <name type="scientific">Prauserella sediminis</name>
    <dbReference type="NCBI Taxonomy" id="577680"/>
    <lineage>
        <taxon>Bacteria</taxon>
        <taxon>Bacillati</taxon>
        <taxon>Actinomycetota</taxon>
        <taxon>Actinomycetes</taxon>
        <taxon>Pseudonocardiales</taxon>
        <taxon>Pseudonocardiaceae</taxon>
        <taxon>Prauserella</taxon>
        <taxon>Prauserella salsuginis group</taxon>
    </lineage>
</organism>
<dbReference type="RefSeq" id="WP_183786453.1">
    <property type="nucleotide sequence ID" value="NZ_JACIBS010000003.1"/>
</dbReference>
<dbReference type="InterPro" id="IPR011009">
    <property type="entry name" value="Kinase-like_dom_sf"/>
</dbReference>